<dbReference type="PANTHER" id="PTHR24186:SF37">
    <property type="entry name" value="PGG DOMAIN-CONTAINING PROTEIN"/>
    <property type="match status" value="1"/>
</dbReference>
<protein>
    <submittedName>
        <fullName evidence="11">Ankyrin repeat-containing protein BDA1-like</fullName>
    </submittedName>
</protein>
<feature type="transmembrane region" description="Helical" evidence="8">
    <location>
        <begin position="443"/>
        <end position="465"/>
    </location>
</feature>
<dbReference type="Proteomes" id="UP000515121">
    <property type="component" value="Unplaced"/>
</dbReference>
<keyword evidence="4 8" id="KW-1133">Transmembrane helix</keyword>
<dbReference type="KEGG" id="dzi:111285084"/>
<dbReference type="Pfam" id="PF12796">
    <property type="entry name" value="Ank_2"/>
    <property type="match status" value="2"/>
</dbReference>
<feature type="repeat" description="ANK" evidence="7">
    <location>
        <begin position="123"/>
        <end position="145"/>
    </location>
</feature>
<keyword evidence="5 7" id="KW-0040">ANK repeat</keyword>
<dbReference type="Pfam" id="PF13962">
    <property type="entry name" value="PGG"/>
    <property type="match status" value="1"/>
</dbReference>
<dbReference type="PROSITE" id="PS50297">
    <property type="entry name" value="ANK_REP_REGION"/>
    <property type="match status" value="3"/>
</dbReference>
<evidence type="ECO:0000256" key="8">
    <source>
        <dbReference type="SAM" id="Phobius"/>
    </source>
</evidence>
<keyword evidence="3" id="KW-0677">Repeat</keyword>
<evidence type="ECO:0000256" key="3">
    <source>
        <dbReference type="ARBA" id="ARBA00022737"/>
    </source>
</evidence>
<proteinExistence type="predicted"/>
<keyword evidence="10" id="KW-1185">Reference proteome</keyword>
<dbReference type="InterPro" id="IPR036770">
    <property type="entry name" value="Ankyrin_rpt-contain_sf"/>
</dbReference>
<evidence type="ECO:0000256" key="6">
    <source>
        <dbReference type="ARBA" id="ARBA00023136"/>
    </source>
</evidence>
<reference evidence="11" key="1">
    <citation type="submission" date="2025-08" db="UniProtKB">
        <authorList>
            <consortium name="RefSeq"/>
        </authorList>
    </citation>
    <scope>IDENTIFICATION</scope>
    <source>
        <tissue evidence="11">Fruit stalk</tissue>
    </source>
</reference>
<feature type="domain" description="PGG" evidence="9">
    <location>
        <begin position="303"/>
        <end position="422"/>
    </location>
</feature>
<name>A0A6P5XQ77_DURZI</name>
<evidence type="ECO:0000256" key="7">
    <source>
        <dbReference type="PROSITE-ProRule" id="PRU00023"/>
    </source>
</evidence>
<feature type="transmembrane region" description="Helical" evidence="8">
    <location>
        <begin position="369"/>
        <end position="389"/>
    </location>
</feature>
<keyword evidence="6 8" id="KW-0472">Membrane</keyword>
<dbReference type="OrthoDB" id="1585477at2759"/>
<evidence type="ECO:0000313" key="11">
    <source>
        <dbReference type="RefSeq" id="XP_022730061.1"/>
    </source>
</evidence>
<sequence>MKLMSLLDEEKEEENLREIARQKRLNEAAMKGSVTSLLELLQEDPDILKKATSSLSDTPLHIAVLLGHSAFAKQLLTQKPELATELNIHGYSPLHVAATKGCVEIVKELLLVNPDMCLAKDRDGKTPLHLGAIKGRVEVLNELIQVRPEATRALTGGGESGLHLAVKNNRLGALKVLVESVRKDDQFVNWRDSEGNSVLHIAVARKQLEMIKYLLTDTKIEVNARNANGFTALDLLLHSQRDLRDMEIKDCLQKAGASRMISKAQSIANNQDIVEVVPPIQVQPLILKETDSKPVVEKRKHTDWLGRKRSALMVVASLLATVAFQASLSPPGGVWQDDYSVDSDGNPAENPHKAGLSVMAYTDPRQYEAFMIMNTIAFLASLSVILLLISGLPMKRRRFMWIQMVIMWLAIAAFTSTYFVALIEITPRQVRTMLFHVTRISLIIWLGMMGLVFVGNVIRMILWLLRKYGYIKQKEEEYSLYVEDEENDE</sequence>
<feature type="transmembrane region" description="Helical" evidence="8">
    <location>
        <begin position="401"/>
        <end position="423"/>
    </location>
</feature>
<dbReference type="PANTHER" id="PTHR24186">
    <property type="entry name" value="PROTEIN PHOSPHATASE 1 REGULATORY SUBUNIT"/>
    <property type="match status" value="1"/>
</dbReference>
<comment type="subcellular location">
    <subcellularLocation>
        <location evidence="1">Membrane</location>
        <topology evidence="1">Multi-pass membrane protein</topology>
    </subcellularLocation>
</comment>
<dbReference type="AlphaFoldDB" id="A0A6P5XQ77"/>
<dbReference type="SUPFAM" id="SSF48403">
    <property type="entry name" value="Ankyrin repeat"/>
    <property type="match status" value="1"/>
</dbReference>
<evidence type="ECO:0000256" key="1">
    <source>
        <dbReference type="ARBA" id="ARBA00004141"/>
    </source>
</evidence>
<dbReference type="GO" id="GO:0005886">
    <property type="term" value="C:plasma membrane"/>
    <property type="evidence" value="ECO:0007669"/>
    <property type="project" value="TreeGrafter"/>
</dbReference>
<dbReference type="InterPro" id="IPR026961">
    <property type="entry name" value="PGG_dom"/>
</dbReference>
<evidence type="ECO:0000256" key="5">
    <source>
        <dbReference type="ARBA" id="ARBA00023043"/>
    </source>
</evidence>
<dbReference type="GeneID" id="111285084"/>
<keyword evidence="2 8" id="KW-0812">Transmembrane</keyword>
<evidence type="ECO:0000259" key="9">
    <source>
        <dbReference type="Pfam" id="PF13962"/>
    </source>
</evidence>
<evidence type="ECO:0000313" key="10">
    <source>
        <dbReference type="Proteomes" id="UP000515121"/>
    </source>
</evidence>
<gene>
    <name evidence="11" type="primary">LOC111285084</name>
</gene>
<evidence type="ECO:0000256" key="4">
    <source>
        <dbReference type="ARBA" id="ARBA00022989"/>
    </source>
</evidence>
<evidence type="ECO:0000256" key="2">
    <source>
        <dbReference type="ARBA" id="ARBA00022692"/>
    </source>
</evidence>
<dbReference type="PROSITE" id="PS50088">
    <property type="entry name" value="ANK_REPEAT"/>
    <property type="match status" value="3"/>
</dbReference>
<feature type="repeat" description="ANK" evidence="7">
    <location>
        <begin position="89"/>
        <end position="121"/>
    </location>
</feature>
<dbReference type="RefSeq" id="XP_022730061.1">
    <property type="nucleotide sequence ID" value="XM_022874326.1"/>
</dbReference>
<organism evidence="10 11">
    <name type="scientific">Durio zibethinus</name>
    <name type="common">Durian</name>
    <dbReference type="NCBI Taxonomy" id="66656"/>
    <lineage>
        <taxon>Eukaryota</taxon>
        <taxon>Viridiplantae</taxon>
        <taxon>Streptophyta</taxon>
        <taxon>Embryophyta</taxon>
        <taxon>Tracheophyta</taxon>
        <taxon>Spermatophyta</taxon>
        <taxon>Magnoliopsida</taxon>
        <taxon>eudicotyledons</taxon>
        <taxon>Gunneridae</taxon>
        <taxon>Pentapetalae</taxon>
        <taxon>rosids</taxon>
        <taxon>malvids</taxon>
        <taxon>Malvales</taxon>
        <taxon>Malvaceae</taxon>
        <taxon>Helicteroideae</taxon>
        <taxon>Durio</taxon>
    </lineage>
</organism>
<dbReference type="SMART" id="SM00248">
    <property type="entry name" value="ANK"/>
    <property type="match status" value="7"/>
</dbReference>
<dbReference type="Gene3D" id="1.25.40.20">
    <property type="entry name" value="Ankyrin repeat-containing domain"/>
    <property type="match status" value="1"/>
</dbReference>
<feature type="repeat" description="ANK" evidence="7">
    <location>
        <begin position="194"/>
        <end position="227"/>
    </location>
</feature>
<accession>A0A6P5XQ77</accession>
<dbReference type="InterPro" id="IPR002110">
    <property type="entry name" value="Ankyrin_rpt"/>
</dbReference>